<dbReference type="Proteomes" id="UP000015001">
    <property type="component" value="Unassembled WGS sequence"/>
</dbReference>
<dbReference type="HOGENOM" id="CLU_219815_0_0_11"/>
<dbReference type="EMBL" id="AOPY01000020">
    <property type="protein sequence ID" value="EPJ42941.1"/>
    <property type="molecule type" value="Genomic_DNA"/>
</dbReference>
<accession>S4N035</accession>
<dbReference type="AlphaFoldDB" id="S4N035"/>
<organism evidence="1 2">
    <name type="scientific">Streptomyces afghaniensis 772</name>
    <dbReference type="NCBI Taxonomy" id="1283301"/>
    <lineage>
        <taxon>Bacteria</taxon>
        <taxon>Bacillati</taxon>
        <taxon>Actinomycetota</taxon>
        <taxon>Actinomycetes</taxon>
        <taxon>Kitasatosporales</taxon>
        <taxon>Streptomycetaceae</taxon>
        <taxon>Streptomyces</taxon>
    </lineage>
</organism>
<sequence length="39" mass="4303">MGGGGPGWDLRYVEDWSLALDTVILWKTLRAVLHGQGAY</sequence>
<comment type="caution">
    <text evidence="1">The sequence shown here is derived from an EMBL/GenBank/DDBJ whole genome shotgun (WGS) entry which is preliminary data.</text>
</comment>
<proteinExistence type="predicted"/>
<evidence type="ECO:0000313" key="1">
    <source>
        <dbReference type="EMBL" id="EPJ42941.1"/>
    </source>
</evidence>
<gene>
    <name evidence="1" type="ORF">STAFG_0003</name>
</gene>
<evidence type="ECO:0000313" key="2">
    <source>
        <dbReference type="Proteomes" id="UP000015001"/>
    </source>
</evidence>
<dbReference type="PATRIC" id="fig|1283301.3.peg.3"/>
<protein>
    <submittedName>
        <fullName evidence="1">Uncharacterized protein</fullName>
    </submittedName>
</protein>
<reference evidence="1 2" key="1">
    <citation type="submission" date="2013-02" db="EMBL/GenBank/DDBJ databases">
        <title>Draft Genome Sequence of Streptomyces afghaniensis, Which Produces Compounds of the Julimycin B-Complex.</title>
        <authorList>
            <person name="Gruening B.A."/>
            <person name="Praeg A."/>
            <person name="Erxleben A."/>
            <person name="Guenther S."/>
            <person name="Fiedler H.-P."/>
            <person name="Goodfellow M."/>
            <person name="Mueller M."/>
        </authorList>
    </citation>
    <scope>NUCLEOTIDE SEQUENCE [LARGE SCALE GENOMIC DNA]</scope>
    <source>
        <strain evidence="1 2">772</strain>
    </source>
</reference>
<keyword evidence="2" id="KW-1185">Reference proteome</keyword>
<name>S4N035_9ACTN</name>